<name>A0ABQ4SBH8_9HYPH</name>
<protein>
    <recommendedName>
        <fullName evidence="2">DUF4055 domain-containing protein</fullName>
    </recommendedName>
</protein>
<comment type="caution">
    <text evidence="3">The sequence shown here is derived from an EMBL/GenBank/DDBJ whole genome shotgun (WGS) entry which is preliminary data.</text>
</comment>
<dbReference type="Proteomes" id="UP001055153">
    <property type="component" value="Unassembled WGS sequence"/>
</dbReference>
<evidence type="ECO:0000256" key="1">
    <source>
        <dbReference type="SAM" id="MobiDB-lite"/>
    </source>
</evidence>
<dbReference type="EMBL" id="BPQQ01000028">
    <property type="protein sequence ID" value="GJE00566.1"/>
    <property type="molecule type" value="Genomic_DNA"/>
</dbReference>
<feature type="compositionally biased region" description="Pro residues" evidence="1">
    <location>
        <begin position="492"/>
        <end position="508"/>
    </location>
</feature>
<evidence type="ECO:0000313" key="3">
    <source>
        <dbReference type="EMBL" id="GJE00566.1"/>
    </source>
</evidence>
<dbReference type="InterPro" id="IPR025129">
    <property type="entry name" value="DUF4055"/>
</dbReference>
<keyword evidence="4" id="KW-1185">Reference proteome</keyword>
<reference evidence="3" key="1">
    <citation type="journal article" date="2021" name="Front. Microbiol.">
        <title>Comprehensive Comparative Genomics and Phenotyping of Methylobacterium Species.</title>
        <authorList>
            <person name="Alessa O."/>
            <person name="Ogura Y."/>
            <person name="Fujitani Y."/>
            <person name="Takami H."/>
            <person name="Hayashi T."/>
            <person name="Sahin N."/>
            <person name="Tani A."/>
        </authorList>
    </citation>
    <scope>NUCLEOTIDE SEQUENCE</scope>
    <source>
        <strain evidence="3">DSM 17168</strain>
    </source>
</reference>
<organism evidence="3 4">
    <name type="scientific">Methylobacterium isbiliense</name>
    <dbReference type="NCBI Taxonomy" id="315478"/>
    <lineage>
        <taxon>Bacteria</taxon>
        <taxon>Pseudomonadati</taxon>
        <taxon>Pseudomonadota</taxon>
        <taxon>Alphaproteobacteria</taxon>
        <taxon>Hyphomicrobiales</taxon>
        <taxon>Methylobacteriaceae</taxon>
        <taxon>Methylobacterium</taxon>
    </lineage>
</organism>
<dbReference type="Pfam" id="PF13264">
    <property type="entry name" value="DUF4055"/>
    <property type="match status" value="1"/>
</dbReference>
<sequence>MVDAKPNPAALSSERQAMERAWTLIGDVLAGAAAIRAAGVKYLPRFEGEPDGEYERRKAAAPWRPEFEDALRALASKPFSEDVGLSEGTSPRIKELAEDIDGCGHNLTQFAAESFSLGIAKGLHGIFVDYPDMHRRADGSAAEGMGASRPLTIAEERAAGARPYWLQIDASDIVALYTTWQGGREVIQHVRIRECAVDQAGFGETKTERVRVYEPGRWAVWEKAPDEHDYREVSSGVIARGPKRASSVPLHLFRTGRRLGVLRVKPPLEELAGMQIELYQALSRQEEVLTFAGSPMLKGKGMAPAPTVEIGPKRILWTGEAGADQAPRDFDYIQPAAENIAEIRNHVAAITEAMRRLGMQPLTPGSGAPTATATSVEAAKAHSAVQQWALALKDALEQALVFTSEWLGEEKTAEVTVSTDFSALPFAQAPLQALRDARADRDISQRTYWAGLRRFDVLPSEFNADDEVALLAEEQRGLEPEEEIDPRTGEPLVPPPAPPPRRVPPQAA</sequence>
<feature type="domain" description="DUF4055" evidence="2">
    <location>
        <begin position="267"/>
        <end position="407"/>
    </location>
</feature>
<reference evidence="3" key="2">
    <citation type="submission" date="2021-08" db="EMBL/GenBank/DDBJ databases">
        <authorList>
            <person name="Tani A."/>
            <person name="Ola A."/>
            <person name="Ogura Y."/>
            <person name="Katsura K."/>
            <person name="Hayashi T."/>
        </authorList>
    </citation>
    <scope>NUCLEOTIDE SEQUENCE</scope>
    <source>
        <strain evidence="3">DSM 17168</strain>
    </source>
</reference>
<feature type="region of interest" description="Disordered" evidence="1">
    <location>
        <begin position="472"/>
        <end position="508"/>
    </location>
</feature>
<gene>
    <name evidence="3" type="ORF">GMJLKIPL_2489</name>
</gene>
<accession>A0ABQ4SBH8</accession>
<evidence type="ECO:0000313" key="4">
    <source>
        <dbReference type="Proteomes" id="UP001055153"/>
    </source>
</evidence>
<proteinExistence type="predicted"/>
<evidence type="ECO:0000259" key="2">
    <source>
        <dbReference type="Pfam" id="PF13264"/>
    </source>
</evidence>